<organism evidence="2 3">
    <name type="scientific">Castilleja foliolosa</name>
    <dbReference type="NCBI Taxonomy" id="1961234"/>
    <lineage>
        <taxon>Eukaryota</taxon>
        <taxon>Viridiplantae</taxon>
        <taxon>Streptophyta</taxon>
        <taxon>Embryophyta</taxon>
        <taxon>Tracheophyta</taxon>
        <taxon>Spermatophyta</taxon>
        <taxon>Magnoliopsida</taxon>
        <taxon>eudicotyledons</taxon>
        <taxon>Gunneridae</taxon>
        <taxon>Pentapetalae</taxon>
        <taxon>asterids</taxon>
        <taxon>lamiids</taxon>
        <taxon>Lamiales</taxon>
        <taxon>Orobanchaceae</taxon>
        <taxon>Pedicularideae</taxon>
        <taxon>Castillejinae</taxon>
        <taxon>Castilleja</taxon>
    </lineage>
</organism>
<protein>
    <submittedName>
        <fullName evidence="2">Uncharacterized protein</fullName>
    </submittedName>
</protein>
<reference evidence="3" key="1">
    <citation type="journal article" date="2024" name="IScience">
        <title>Strigolactones Initiate the Formation of Haustorium-like Structures in Castilleja.</title>
        <authorList>
            <person name="Buerger M."/>
            <person name="Peterson D."/>
            <person name="Chory J."/>
        </authorList>
    </citation>
    <scope>NUCLEOTIDE SEQUENCE [LARGE SCALE GENOMIC DNA]</scope>
</reference>
<evidence type="ECO:0000313" key="2">
    <source>
        <dbReference type="EMBL" id="KAL3631730.1"/>
    </source>
</evidence>
<feature type="transmembrane region" description="Helical" evidence="1">
    <location>
        <begin position="173"/>
        <end position="200"/>
    </location>
</feature>
<comment type="caution">
    <text evidence="2">The sequence shown here is derived from an EMBL/GenBank/DDBJ whole genome shotgun (WGS) entry which is preliminary data.</text>
</comment>
<keyword evidence="1" id="KW-1133">Transmembrane helix</keyword>
<name>A0ABD3CP49_9LAMI</name>
<sequence length="210" mass="23628">MNKSRKAESNAALIQELNNLELEWQTIQKSMSSRNKPRTSFDELVLEKSPRSLMSCLQNGTSSPRPKNSSCDTAVEDILRDRRAAITSGKLKGRRLFEPVAEKVDDSDGEITSELLDMSQQRDVMVVDENNMSVDFVDQRCSLRSDDYNLVAEEKVVVVVVEEKSSRRVRGNVVSMCWFVFVLILVTIGLVCMSCSGMFVHDDELSLVPT</sequence>
<keyword evidence="1" id="KW-0472">Membrane</keyword>
<evidence type="ECO:0000256" key="1">
    <source>
        <dbReference type="SAM" id="Phobius"/>
    </source>
</evidence>
<evidence type="ECO:0000313" key="3">
    <source>
        <dbReference type="Proteomes" id="UP001632038"/>
    </source>
</evidence>
<gene>
    <name evidence="2" type="ORF">CASFOL_024714</name>
</gene>
<dbReference type="AlphaFoldDB" id="A0ABD3CP49"/>
<keyword evidence="1" id="KW-0812">Transmembrane</keyword>
<keyword evidence="3" id="KW-1185">Reference proteome</keyword>
<dbReference type="EMBL" id="JAVIJP010000032">
    <property type="protein sequence ID" value="KAL3631730.1"/>
    <property type="molecule type" value="Genomic_DNA"/>
</dbReference>
<proteinExistence type="predicted"/>
<accession>A0ABD3CP49</accession>
<dbReference type="Proteomes" id="UP001632038">
    <property type="component" value="Unassembled WGS sequence"/>
</dbReference>